<organism evidence="9 10">
    <name type="scientific">Dichomitus squalens</name>
    <dbReference type="NCBI Taxonomy" id="114155"/>
    <lineage>
        <taxon>Eukaryota</taxon>
        <taxon>Fungi</taxon>
        <taxon>Dikarya</taxon>
        <taxon>Basidiomycota</taxon>
        <taxon>Agaricomycotina</taxon>
        <taxon>Agaricomycetes</taxon>
        <taxon>Polyporales</taxon>
        <taxon>Polyporaceae</taxon>
        <taxon>Dichomitus</taxon>
    </lineage>
</organism>
<evidence type="ECO:0000256" key="4">
    <source>
        <dbReference type="ARBA" id="ARBA00022525"/>
    </source>
</evidence>
<dbReference type="Proteomes" id="UP000292957">
    <property type="component" value="Unassembled WGS sequence"/>
</dbReference>
<evidence type="ECO:0000256" key="1">
    <source>
        <dbReference type="ARBA" id="ARBA00004191"/>
    </source>
</evidence>
<protein>
    <recommendedName>
        <fullName evidence="7">Hydrophobin</fullName>
    </recommendedName>
</protein>
<keyword evidence="10" id="KW-1185">Reference proteome</keyword>
<evidence type="ECO:0000256" key="5">
    <source>
        <dbReference type="ARBA" id="ARBA00022729"/>
    </source>
</evidence>
<proteinExistence type="inferred from homology"/>
<evidence type="ECO:0000256" key="2">
    <source>
        <dbReference type="ARBA" id="ARBA00010446"/>
    </source>
</evidence>
<keyword evidence="6 7" id="KW-1015">Disulfide bond</keyword>
<dbReference type="InterPro" id="IPR001338">
    <property type="entry name" value="Class_I_Hydrophobin"/>
</dbReference>
<keyword evidence="5 7" id="KW-0732">Signal</keyword>
<dbReference type="Proteomes" id="UP000292082">
    <property type="component" value="Unassembled WGS sequence"/>
</dbReference>
<evidence type="ECO:0000256" key="3">
    <source>
        <dbReference type="ARBA" id="ARBA00022512"/>
    </source>
</evidence>
<dbReference type="SMART" id="SM00075">
    <property type="entry name" value="HYDRO"/>
    <property type="match status" value="1"/>
</dbReference>
<dbReference type="GO" id="GO:0009277">
    <property type="term" value="C:fungal-type cell wall"/>
    <property type="evidence" value="ECO:0007669"/>
    <property type="project" value="InterPro"/>
</dbReference>
<evidence type="ECO:0000256" key="7">
    <source>
        <dbReference type="RuleBase" id="RU365009"/>
    </source>
</evidence>
<accession>A0A4Q9PJF2</accession>
<evidence type="ECO:0000313" key="10">
    <source>
        <dbReference type="Proteomes" id="UP000292082"/>
    </source>
</evidence>
<dbReference type="Pfam" id="PF01185">
    <property type="entry name" value="Hydrophobin"/>
    <property type="match status" value="1"/>
</dbReference>
<evidence type="ECO:0000313" key="8">
    <source>
        <dbReference type="EMBL" id="TBU27085.1"/>
    </source>
</evidence>
<evidence type="ECO:0000256" key="6">
    <source>
        <dbReference type="ARBA" id="ARBA00023157"/>
    </source>
</evidence>
<sequence length="116" mass="11540">MKLLAAITTFTLSLVIVYPGAAVALPSPQLPTSSECSTGALHCCNSVEPANSDKLAPILDALRLTVQSDQNVGLSCTPIPVGSVGGGPSCSASPVCCNGNTFGGLSLGCSPIPLIL</sequence>
<evidence type="ECO:0000313" key="9">
    <source>
        <dbReference type="EMBL" id="TBU54221.1"/>
    </source>
</evidence>
<gene>
    <name evidence="9" type="ORF">BD310DRAFT_969922</name>
    <name evidence="8" type="ORF">BD311DRAFT_807929</name>
</gene>
<dbReference type="InterPro" id="IPR019778">
    <property type="entry name" value="Class_I_Hydrophobin_CS"/>
</dbReference>
<dbReference type="EMBL" id="ML145194">
    <property type="protein sequence ID" value="TBU54221.1"/>
    <property type="molecule type" value="Genomic_DNA"/>
</dbReference>
<feature type="chain" id="PRO_5041009082" description="Hydrophobin" evidence="7">
    <location>
        <begin position="25"/>
        <end position="116"/>
    </location>
</feature>
<comment type="similarity">
    <text evidence="2 7">Belongs to the fungal hydrophobin family.</text>
</comment>
<name>A0A4Q9PJF2_9APHY</name>
<dbReference type="SMR" id="A0A4Q9PJF2"/>
<keyword evidence="4 7" id="KW-0964">Secreted</keyword>
<reference evidence="9 10" key="1">
    <citation type="submission" date="2019-01" db="EMBL/GenBank/DDBJ databases">
        <title>Draft genome sequences of three monokaryotic isolates of the white-rot basidiomycete fungus Dichomitus squalens.</title>
        <authorList>
            <consortium name="DOE Joint Genome Institute"/>
            <person name="Lopez S.C."/>
            <person name="Andreopoulos B."/>
            <person name="Pangilinan J."/>
            <person name="Lipzen A."/>
            <person name="Riley R."/>
            <person name="Ahrendt S."/>
            <person name="Ng V."/>
            <person name="Barry K."/>
            <person name="Daum C."/>
            <person name="Grigoriev I.V."/>
            <person name="Hilden K.S."/>
            <person name="Makela M.R."/>
            <person name="de Vries R.P."/>
        </authorList>
    </citation>
    <scope>NUCLEOTIDE SEQUENCE [LARGE SCALE GENOMIC DNA]</scope>
    <source>
        <strain evidence="9 10">CBS 464.89</strain>
        <strain evidence="8">OM18370.1</strain>
    </source>
</reference>
<dbReference type="GO" id="GO:0005199">
    <property type="term" value="F:structural constituent of cell wall"/>
    <property type="evidence" value="ECO:0007669"/>
    <property type="project" value="InterPro"/>
</dbReference>
<dbReference type="AlphaFoldDB" id="A0A4Q9PJF2"/>
<keyword evidence="3 7" id="KW-0134">Cell wall</keyword>
<dbReference type="EMBL" id="ML143436">
    <property type="protein sequence ID" value="TBU27085.1"/>
    <property type="molecule type" value="Genomic_DNA"/>
</dbReference>
<feature type="signal peptide" evidence="7">
    <location>
        <begin position="1"/>
        <end position="24"/>
    </location>
</feature>
<dbReference type="CDD" id="cd23507">
    <property type="entry name" value="hydrophobin_I"/>
    <property type="match status" value="1"/>
</dbReference>
<dbReference type="STRING" id="114155.A0A4Q9PJF2"/>
<dbReference type="OrthoDB" id="4225815at2759"/>
<comment type="subcellular location">
    <subcellularLocation>
        <location evidence="1 7">Secreted</location>
        <location evidence="1 7">Cell wall</location>
    </subcellularLocation>
</comment>
<dbReference type="PROSITE" id="PS00956">
    <property type="entry name" value="HYDROPHOBIN"/>
    <property type="match status" value="1"/>
</dbReference>